<evidence type="ECO:0000259" key="4">
    <source>
        <dbReference type="SMART" id="SM00382"/>
    </source>
</evidence>
<dbReference type="InterPro" id="IPR049945">
    <property type="entry name" value="AAA_22"/>
</dbReference>
<dbReference type="SMART" id="SM00382">
    <property type="entry name" value="AAA"/>
    <property type="match status" value="1"/>
</dbReference>
<dbReference type="InterPro" id="IPR027417">
    <property type="entry name" value="P-loop_NTPase"/>
</dbReference>
<accession>A0A830H7X5</accession>
<reference evidence="5" key="1">
    <citation type="submission" date="2020-10" db="EMBL/GenBank/DDBJ databases">
        <title>Unveiling of a novel bifunctional photoreceptor, Dualchrome1, isolated from a cosmopolitan green alga.</title>
        <authorList>
            <person name="Suzuki S."/>
            <person name="Kawachi M."/>
        </authorList>
    </citation>
    <scope>NUCLEOTIDE SEQUENCE</scope>
    <source>
        <strain evidence="5">NIES 2893</strain>
    </source>
</reference>
<comment type="caution">
    <text evidence="5">The sequence shown here is derived from an EMBL/GenBank/DDBJ whole genome shotgun (WGS) entry which is preliminary data.</text>
</comment>
<dbReference type="EMBL" id="BNJQ01000004">
    <property type="protein sequence ID" value="GHP03164.1"/>
    <property type="molecule type" value="Genomic_DNA"/>
</dbReference>
<proteinExistence type="inferred from homology"/>
<evidence type="ECO:0000313" key="5">
    <source>
        <dbReference type="EMBL" id="GHP03164.1"/>
    </source>
</evidence>
<dbReference type="SUPFAM" id="SSF52540">
    <property type="entry name" value="P-loop containing nucleoside triphosphate hydrolases"/>
    <property type="match status" value="1"/>
</dbReference>
<dbReference type="AlphaFoldDB" id="A0A830H7X5"/>
<dbReference type="InterPro" id="IPR003593">
    <property type="entry name" value="AAA+_ATPase"/>
</dbReference>
<evidence type="ECO:0000256" key="2">
    <source>
        <dbReference type="ARBA" id="ARBA00022705"/>
    </source>
</evidence>
<organism evidence="5 6">
    <name type="scientific">Pycnococcus provasolii</name>
    <dbReference type="NCBI Taxonomy" id="41880"/>
    <lineage>
        <taxon>Eukaryota</taxon>
        <taxon>Viridiplantae</taxon>
        <taxon>Chlorophyta</taxon>
        <taxon>Pseudoscourfieldiophyceae</taxon>
        <taxon>Pseudoscourfieldiales</taxon>
        <taxon>Pycnococcaceae</taxon>
        <taxon>Pycnococcus</taxon>
    </lineage>
</organism>
<feature type="compositionally biased region" description="Low complexity" evidence="3">
    <location>
        <begin position="86"/>
        <end position="106"/>
    </location>
</feature>
<dbReference type="Proteomes" id="UP000660262">
    <property type="component" value="Unassembled WGS sequence"/>
</dbReference>
<name>A0A830H7X5_9CHLO</name>
<feature type="region of interest" description="Disordered" evidence="3">
    <location>
        <begin position="32"/>
        <end position="118"/>
    </location>
</feature>
<keyword evidence="2" id="KW-0235">DNA replication</keyword>
<dbReference type="PANTHER" id="PTHR10763">
    <property type="entry name" value="CELL DIVISION CONTROL PROTEIN 6-RELATED"/>
    <property type="match status" value="1"/>
</dbReference>
<gene>
    <name evidence="5" type="ORF">PPROV_000191900</name>
</gene>
<feature type="domain" description="AAA+ ATPase" evidence="4">
    <location>
        <begin position="163"/>
        <end position="310"/>
    </location>
</feature>
<evidence type="ECO:0000256" key="3">
    <source>
        <dbReference type="SAM" id="MobiDB-lite"/>
    </source>
</evidence>
<protein>
    <recommendedName>
        <fullName evidence="4">AAA+ ATPase domain-containing protein</fullName>
    </recommendedName>
</protein>
<dbReference type="InterPro" id="IPR050311">
    <property type="entry name" value="ORC1/CDC6"/>
</dbReference>
<dbReference type="GO" id="GO:0033314">
    <property type="term" value="P:mitotic DNA replication checkpoint signaling"/>
    <property type="evidence" value="ECO:0007669"/>
    <property type="project" value="TreeGrafter"/>
</dbReference>
<dbReference type="Pfam" id="PF13401">
    <property type="entry name" value="AAA_22"/>
    <property type="match status" value="1"/>
</dbReference>
<comment type="similarity">
    <text evidence="1">Belongs to the CDC6/cdc18 family.</text>
</comment>
<dbReference type="OrthoDB" id="1926878at2759"/>
<evidence type="ECO:0000256" key="1">
    <source>
        <dbReference type="ARBA" id="ARBA00006184"/>
    </source>
</evidence>
<dbReference type="GO" id="GO:0005634">
    <property type="term" value="C:nucleus"/>
    <property type="evidence" value="ECO:0007669"/>
    <property type="project" value="TreeGrafter"/>
</dbReference>
<evidence type="ECO:0000313" key="6">
    <source>
        <dbReference type="Proteomes" id="UP000660262"/>
    </source>
</evidence>
<dbReference type="GO" id="GO:0003688">
    <property type="term" value="F:DNA replication origin binding"/>
    <property type="evidence" value="ECO:0007669"/>
    <property type="project" value="TreeGrafter"/>
</dbReference>
<dbReference type="GO" id="GO:0016887">
    <property type="term" value="F:ATP hydrolysis activity"/>
    <property type="evidence" value="ECO:0007669"/>
    <property type="project" value="InterPro"/>
</dbReference>
<dbReference type="PANTHER" id="PTHR10763:SF26">
    <property type="entry name" value="CELL DIVISION CONTROL PROTEIN 6 HOMOLOG"/>
    <property type="match status" value="1"/>
</dbReference>
<dbReference type="Gene3D" id="3.40.50.300">
    <property type="entry name" value="P-loop containing nucleotide triphosphate hydrolases"/>
    <property type="match status" value="1"/>
</dbReference>
<sequence>MGMPRRRSYAGDAMPPPVRTLKATCRVAKANSGAQTAWKKTPRQGNNKVMAVVPPSPPKTPIQAETELRTTRKRMQQGKSVGMETPPKSSPAKASAAASPEKAGSPVPATDDGGTSRWNCTNKRVVREVQSALVDDTRVDAPLLCREKESGTLDAFLAKAMGRGGALCVCGLPGSGKSFTVSRAIASVAKGVSVAMLNCMAVTEPRDILASALRDWGIAVPDSGGAATAPELLAHVRDAVSARSGRLVLVLDELDHLFRASPAFLVELLAVCERGGTPALTLVGIANALDLMQRLLPRVTARRIDAPQMLSFAPYDKSRLKHLLEQRIATVPGAFDTRALDLCAMRFAAATGDMRRALQVCRRALEKHVASATSPGAAPAARTKPVDVPSMASALHEALRSPEVDIVRNLPQHGQLALCAFVERLVTGGSVGDPTSSSSSKTTTSHVVGGASCTLDDLRESYARLCALERLPPLAPGEFAHLADTLADQALLVRLTSAAGRLMGCRGTLPGQRGASGRGTERWTLRVTPKDIALALKGIKFYERILDVKCSGSGGVSAGAGANAASKK</sequence>
<dbReference type="Gene3D" id="1.10.8.60">
    <property type="match status" value="1"/>
</dbReference>
<dbReference type="GO" id="GO:0006270">
    <property type="term" value="P:DNA replication initiation"/>
    <property type="evidence" value="ECO:0007669"/>
    <property type="project" value="TreeGrafter"/>
</dbReference>
<keyword evidence="6" id="KW-1185">Reference proteome</keyword>